<accession>A0A0L0S7F6</accession>
<evidence type="ECO:0000256" key="1">
    <source>
        <dbReference type="SAM" id="Phobius"/>
    </source>
</evidence>
<evidence type="ECO:0000313" key="3">
    <source>
        <dbReference type="Proteomes" id="UP000054350"/>
    </source>
</evidence>
<keyword evidence="1" id="KW-0812">Transmembrane</keyword>
<feature type="transmembrane region" description="Helical" evidence="1">
    <location>
        <begin position="63"/>
        <end position="83"/>
    </location>
</feature>
<keyword evidence="1" id="KW-0472">Membrane</keyword>
<name>A0A0L0S7F6_ALLM3</name>
<proteinExistence type="predicted"/>
<dbReference type="AlphaFoldDB" id="A0A0L0S7F6"/>
<reference evidence="3" key="2">
    <citation type="submission" date="2009-11" db="EMBL/GenBank/DDBJ databases">
        <title>The Genome Sequence of Allomyces macrogynus strain ATCC 38327.</title>
        <authorList>
            <consortium name="The Broad Institute Genome Sequencing Platform"/>
            <person name="Russ C."/>
            <person name="Cuomo C."/>
            <person name="Shea T."/>
            <person name="Young S.K."/>
            <person name="Zeng Q."/>
            <person name="Koehrsen M."/>
            <person name="Haas B."/>
            <person name="Borodovsky M."/>
            <person name="Guigo R."/>
            <person name="Alvarado L."/>
            <person name="Berlin A."/>
            <person name="Borenstein D."/>
            <person name="Chen Z."/>
            <person name="Engels R."/>
            <person name="Freedman E."/>
            <person name="Gellesch M."/>
            <person name="Goldberg J."/>
            <person name="Griggs A."/>
            <person name="Gujja S."/>
            <person name="Heiman D."/>
            <person name="Hepburn T."/>
            <person name="Howarth C."/>
            <person name="Jen D."/>
            <person name="Larson L."/>
            <person name="Lewis B."/>
            <person name="Mehta T."/>
            <person name="Park D."/>
            <person name="Pearson M."/>
            <person name="Roberts A."/>
            <person name="Saif S."/>
            <person name="Shenoy N."/>
            <person name="Sisk P."/>
            <person name="Stolte C."/>
            <person name="Sykes S."/>
            <person name="Walk T."/>
            <person name="White J."/>
            <person name="Yandava C."/>
            <person name="Burger G."/>
            <person name="Gray M.W."/>
            <person name="Holland P.W.H."/>
            <person name="King N."/>
            <person name="Lang F.B.F."/>
            <person name="Roger A.J."/>
            <person name="Ruiz-Trillo I."/>
            <person name="Lander E."/>
            <person name="Nusbaum C."/>
        </authorList>
    </citation>
    <scope>NUCLEOTIDE SEQUENCE [LARGE SCALE GENOMIC DNA]</scope>
    <source>
        <strain evidence="3">ATCC 38327</strain>
    </source>
</reference>
<evidence type="ECO:0000313" key="2">
    <source>
        <dbReference type="EMBL" id="KNE58447.1"/>
    </source>
</evidence>
<feature type="transmembrane region" description="Helical" evidence="1">
    <location>
        <begin position="104"/>
        <end position="126"/>
    </location>
</feature>
<reference evidence="2 3" key="1">
    <citation type="submission" date="2009-11" db="EMBL/GenBank/DDBJ databases">
        <title>Annotation of Allomyces macrogynus ATCC 38327.</title>
        <authorList>
            <consortium name="The Broad Institute Genome Sequencing Platform"/>
            <person name="Russ C."/>
            <person name="Cuomo C."/>
            <person name="Burger G."/>
            <person name="Gray M.W."/>
            <person name="Holland P.W.H."/>
            <person name="King N."/>
            <person name="Lang F.B.F."/>
            <person name="Roger A.J."/>
            <person name="Ruiz-Trillo I."/>
            <person name="Young S.K."/>
            <person name="Zeng Q."/>
            <person name="Gargeya S."/>
            <person name="Fitzgerald M."/>
            <person name="Haas B."/>
            <person name="Abouelleil A."/>
            <person name="Alvarado L."/>
            <person name="Arachchi H.M."/>
            <person name="Berlin A."/>
            <person name="Chapman S.B."/>
            <person name="Gearin G."/>
            <person name="Goldberg J."/>
            <person name="Griggs A."/>
            <person name="Gujja S."/>
            <person name="Hansen M."/>
            <person name="Heiman D."/>
            <person name="Howarth C."/>
            <person name="Larimer J."/>
            <person name="Lui A."/>
            <person name="MacDonald P.J.P."/>
            <person name="McCowen C."/>
            <person name="Montmayeur A."/>
            <person name="Murphy C."/>
            <person name="Neiman D."/>
            <person name="Pearson M."/>
            <person name="Priest M."/>
            <person name="Roberts A."/>
            <person name="Saif S."/>
            <person name="Shea T."/>
            <person name="Sisk P."/>
            <person name="Stolte C."/>
            <person name="Sykes S."/>
            <person name="Wortman J."/>
            <person name="Nusbaum C."/>
            <person name="Birren B."/>
        </authorList>
    </citation>
    <scope>NUCLEOTIDE SEQUENCE [LARGE SCALE GENOMIC DNA]</scope>
    <source>
        <strain evidence="2 3">ATCC 38327</strain>
    </source>
</reference>
<dbReference type="VEuPathDB" id="FungiDB:AMAG_04018"/>
<dbReference type="Proteomes" id="UP000054350">
    <property type="component" value="Unassembled WGS sequence"/>
</dbReference>
<dbReference type="EMBL" id="GG745333">
    <property type="protein sequence ID" value="KNE58447.1"/>
    <property type="molecule type" value="Genomic_DNA"/>
</dbReference>
<dbReference type="OrthoDB" id="5563691at2759"/>
<gene>
    <name evidence="2" type="ORF">AMAG_04018</name>
</gene>
<protein>
    <submittedName>
        <fullName evidence="2">Uncharacterized protein</fullName>
    </submittedName>
</protein>
<sequence length="321" mass="34889">MVVSKRRTRNRFLLTSGAIWLAQVVSMGFTTHAHIHEAEENADSADMAINDPNLVTLRRDERIVTAVVFVATYFVSLLTDFLLYRVIVQNFPDTAPVWHRVQVYLPYIPLLVTTVAYMAALLTSFANPSSMAAAFLVVTFNRFTPAIEGCIFYLFLIPQTRKLIKKVCSPRTSAETESAVQCDGNNCPYAQPDHAHGPNAWAAAVKASMDMNKVPAPRASSLMAIDEVTGVPCPSRALSPGGPRRARVSSMDATGAIRALSKDDWVSSLAGSPPVAMCLSSTIDTAAIKSAGVAEGKRVELVWVAADGGWNNTSQWAWRNT</sequence>
<keyword evidence="1" id="KW-1133">Transmembrane helix</keyword>
<keyword evidence="3" id="KW-1185">Reference proteome</keyword>
<organism evidence="2 3">
    <name type="scientific">Allomyces macrogynus (strain ATCC 38327)</name>
    <name type="common">Allomyces javanicus var. macrogynus</name>
    <dbReference type="NCBI Taxonomy" id="578462"/>
    <lineage>
        <taxon>Eukaryota</taxon>
        <taxon>Fungi</taxon>
        <taxon>Fungi incertae sedis</taxon>
        <taxon>Blastocladiomycota</taxon>
        <taxon>Blastocladiomycetes</taxon>
        <taxon>Blastocladiales</taxon>
        <taxon>Blastocladiaceae</taxon>
        <taxon>Allomyces</taxon>
    </lineage>
</organism>
<feature type="transmembrane region" description="Helical" evidence="1">
    <location>
        <begin position="132"/>
        <end position="156"/>
    </location>
</feature>